<evidence type="ECO:0000313" key="9">
    <source>
        <dbReference type="EMBL" id="AEE50244.1"/>
    </source>
</evidence>
<dbReference type="KEGG" id="hhy:Halhy_2368"/>
<dbReference type="Pfam" id="PF02687">
    <property type="entry name" value="FtsX"/>
    <property type="match status" value="1"/>
</dbReference>
<protein>
    <recommendedName>
        <fullName evidence="11">ABC3 transporter permease protein domain-containing protein</fullName>
    </recommendedName>
</protein>
<dbReference type="Pfam" id="PF12704">
    <property type="entry name" value="MacB_PCD"/>
    <property type="match status" value="1"/>
</dbReference>
<reference key="2">
    <citation type="submission" date="2011-04" db="EMBL/GenBank/DDBJ databases">
        <title>Complete sequence of chromosome of Haliscomenobacter hydrossis DSM 1100.</title>
        <authorList>
            <consortium name="US DOE Joint Genome Institute (JGI-PGF)"/>
            <person name="Lucas S."/>
            <person name="Han J."/>
            <person name="Lapidus A."/>
            <person name="Bruce D."/>
            <person name="Goodwin L."/>
            <person name="Pitluck S."/>
            <person name="Peters L."/>
            <person name="Kyrpides N."/>
            <person name="Mavromatis K."/>
            <person name="Ivanova N."/>
            <person name="Ovchinnikova G."/>
            <person name="Pagani I."/>
            <person name="Daligault H."/>
            <person name="Detter J.C."/>
            <person name="Han C."/>
            <person name="Land M."/>
            <person name="Hauser L."/>
            <person name="Markowitz V."/>
            <person name="Cheng J.-F."/>
            <person name="Hugenholtz P."/>
            <person name="Woyke T."/>
            <person name="Wu D."/>
            <person name="Verbarg S."/>
            <person name="Frueling A."/>
            <person name="Brambilla E."/>
            <person name="Klenk H.-P."/>
            <person name="Eisen J.A."/>
        </authorList>
    </citation>
    <scope>NUCLEOTIDE SEQUENCE</scope>
    <source>
        <strain>DSM 1100</strain>
    </source>
</reference>
<evidence type="ECO:0000259" key="7">
    <source>
        <dbReference type="Pfam" id="PF02687"/>
    </source>
</evidence>
<accession>F4KVB8</accession>
<organism evidence="9 10">
    <name type="scientific">Haliscomenobacter hydrossis (strain ATCC 27775 / DSM 1100 / LMG 10767 / O)</name>
    <dbReference type="NCBI Taxonomy" id="760192"/>
    <lineage>
        <taxon>Bacteria</taxon>
        <taxon>Pseudomonadati</taxon>
        <taxon>Bacteroidota</taxon>
        <taxon>Saprospiria</taxon>
        <taxon>Saprospirales</taxon>
        <taxon>Haliscomenobacteraceae</taxon>
        <taxon>Haliscomenobacter</taxon>
    </lineage>
</organism>
<dbReference type="RefSeq" id="WP_013764793.1">
    <property type="nucleotide sequence ID" value="NC_015510.1"/>
</dbReference>
<dbReference type="PANTHER" id="PTHR30572">
    <property type="entry name" value="MEMBRANE COMPONENT OF TRANSPORTER-RELATED"/>
    <property type="match status" value="1"/>
</dbReference>
<dbReference type="HOGENOM" id="CLU_051629_0_0_10"/>
<evidence type="ECO:0000256" key="5">
    <source>
        <dbReference type="ARBA" id="ARBA00023136"/>
    </source>
</evidence>
<dbReference type="InterPro" id="IPR050250">
    <property type="entry name" value="Macrolide_Exporter_MacB"/>
</dbReference>
<feature type="transmembrane region" description="Helical" evidence="6">
    <location>
        <begin position="373"/>
        <end position="396"/>
    </location>
</feature>
<dbReference type="InterPro" id="IPR003838">
    <property type="entry name" value="ABC3_permease_C"/>
</dbReference>
<proteinExistence type="predicted"/>
<dbReference type="Proteomes" id="UP000008461">
    <property type="component" value="Chromosome"/>
</dbReference>
<sequence length="413" mass="46533">MLLNYIKIAWKVLLRNPFYTFISLFGISFTLMILLVLSAFLDHLFGSHYPENHRDQSLYVQMTRMQDSSRQSSMTGPATYRFLEKNLSALRTPNTYGIFSMFKGANTYVDGKRIKLSIKYADGGFWEVTDFTFLEGKAFNESNFKNGDLVAVITDKIRDDYFGKGQSVVGKTMLVNGLKYRVMGVVAASPITRPVSYADVFLPFNSPKSEYESPGVNGSYMAIIIPKNKADMPVITKEFEQIVNRMPKPFMENGMKVYHLESRALTYLNNFTNQIFGNDQNEVFFMVVALFMVLFMALPAINLVNLNISRIIERSSEISVRKAFGAPSKTVLWQFVVENVFVTLIGAGIALIFAQIILMVFNRSALIPSSDLTINFTVFGLGILLALIFGLMSGVYPAWRMSKLKPAEALKNS</sequence>
<reference evidence="9 10" key="1">
    <citation type="journal article" date="2011" name="Stand. Genomic Sci.">
        <title>Complete genome sequence of Haliscomenobacter hydrossis type strain (O).</title>
        <authorList>
            <consortium name="US DOE Joint Genome Institute (JGI-PGF)"/>
            <person name="Daligault H."/>
            <person name="Lapidus A."/>
            <person name="Zeytun A."/>
            <person name="Nolan M."/>
            <person name="Lucas S."/>
            <person name="Del Rio T.G."/>
            <person name="Tice H."/>
            <person name="Cheng J.F."/>
            <person name="Tapia R."/>
            <person name="Han C."/>
            <person name="Goodwin L."/>
            <person name="Pitluck S."/>
            <person name="Liolios K."/>
            <person name="Pagani I."/>
            <person name="Ivanova N."/>
            <person name="Huntemann M."/>
            <person name="Mavromatis K."/>
            <person name="Mikhailova N."/>
            <person name="Pati A."/>
            <person name="Chen A."/>
            <person name="Palaniappan K."/>
            <person name="Land M."/>
            <person name="Hauser L."/>
            <person name="Brambilla E.M."/>
            <person name="Rohde M."/>
            <person name="Verbarg S."/>
            <person name="Goker M."/>
            <person name="Bristow J."/>
            <person name="Eisen J.A."/>
            <person name="Markowitz V."/>
            <person name="Hugenholtz P."/>
            <person name="Kyrpides N.C."/>
            <person name="Klenk H.P."/>
            <person name="Woyke T."/>
        </authorList>
    </citation>
    <scope>NUCLEOTIDE SEQUENCE [LARGE SCALE GENOMIC DNA]</scope>
    <source>
        <strain evidence="10">ATCC 27775 / DSM 1100 / LMG 10767 / O</strain>
    </source>
</reference>
<keyword evidence="3 6" id="KW-0812">Transmembrane</keyword>
<evidence type="ECO:0000256" key="1">
    <source>
        <dbReference type="ARBA" id="ARBA00004651"/>
    </source>
</evidence>
<comment type="subcellular location">
    <subcellularLocation>
        <location evidence="1">Cell membrane</location>
        <topology evidence="1">Multi-pass membrane protein</topology>
    </subcellularLocation>
</comment>
<feature type="transmembrane region" description="Helical" evidence="6">
    <location>
        <begin position="21"/>
        <end position="41"/>
    </location>
</feature>
<dbReference type="eggNOG" id="COG0577">
    <property type="taxonomic scope" value="Bacteria"/>
</dbReference>
<name>F4KVB8_HALH1</name>
<feature type="domain" description="ABC3 transporter permease C-terminal" evidence="7">
    <location>
        <begin position="290"/>
        <end position="406"/>
    </location>
</feature>
<dbReference type="GO" id="GO:0005886">
    <property type="term" value="C:plasma membrane"/>
    <property type="evidence" value="ECO:0007669"/>
    <property type="project" value="UniProtKB-SubCell"/>
</dbReference>
<keyword evidence="4 6" id="KW-1133">Transmembrane helix</keyword>
<keyword evidence="10" id="KW-1185">Reference proteome</keyword>
<evidence type="ECO:0000256" key="3">
    <source>
        <dbReference type="ARBA" id="ARBA00022692"/>
    </source>
</evidence>
<keyword evidence="5 6" id="KW-0472">Membrane</keyword>
<dbReference type="STRING" id="760192.Halhy_2368"/>
<feature type="domain" description="MacB-like periplasmic core" evidence="8">
    <location>
        <begin position="20"/>
        <end position="241"/>
    </location>
</feature>
<evidence type="ECO:0000256" key="4">
    <source>
        <dbReference type="ARBA" id="ARBA00022989"/>
    </source>
</evidence>
<dbReference type="GO" id="GO:0022857">
    <property type="term" value="F:transmembrane transporter activity"/>
    <property type="evidence" value="ECO:0007669"/>
    <property type="project" value="TreeGrafter"/>
</dbReference>
<evidence type="ECO:0000256" key="2">
    <source>
        <dbReference type="ARBA" id="ARBA00022475"/>
    </source>
</evidence>
<dbReference type="EMBL" id="CP002691">
    <property type="protein sequence ID" value="AEE50244.1"/>
    <property type="molecule type" value="Genomic_DNA"/>
</dbReference>
<dbReference type="PANTHER" id="PTHR30572:SF18">
    <property type="entry name" value="ABC-TYPE MACROLIDE FAMILY EXPORT SYSTEM PERMEASE COMPONENT 2"/>
    <property type="match status" value="1"/>
</dbReference>
<dbReference type="OrthoDB" id="8740261at2"/>
<feature type="transmembrane region" description="Helical" evidence="6">
    <location>
        <begin position="283"/>
        <end position="304"/>
    </location>
</feature>
<evidence type="ECO:0000259" key="8">
    <source>
        <dbReference type="Pfam" id="PF12704"/>
    </source>
</evidence>
<evidence type="ECO:0000313" key="10">
    <source>
        <dbReference type="Proteomes" id="UP000008461"/>
    </source>
</evidence>
<feature type="transmembrane region" description="Helical" evidence="6">
    <location>
        <begin position="331"/>
        <end position="361"/>
    </location>
</feature>
<evidence type="ECO:0000256" key="6">
    <source>
        <dbReference type="SAM" id="Phobius"/>
    </source>
</evidence>
<dbReference type="InterPro" id="IPR025857">
    <property type="entry name" value="MacB_PCD"/>
</dbReference>
<evidence type="ECO:0008006" key="11">
    <source>
        <dbReference type="Google" id="ProtNLM"/>
    </source>
</evidence>
<gene>
    <name evidence="9" type="ordered locus">Halhy_2368</name>
</gene>
<dbReference type="AlphaFoldDB" id="F4KVB8"/>
<keyword evidence="2" id="KW-1003">Cell membrane</keyword>